<dbReference type="Gene3D" id="3.40.1440.10">
    <property type="entry name" value="GIY-YIG endonuclease"/>
    <property type="match status" value="1"/>
</dbReference>
<evidence type="ECO:0000313" key="1">
    <source>
        <dbReference type="EMBL" id="PWN65014.1"/>
    </source>
</evidence>
<dbReference type="OrthoDB" id="9134286at2"/>
<dbReference type="CDD" id="cd10451">
    <property type="entry name" value="GIY-YIG_LuxR_like"/>
    <property type="match status" value="1"/>
</dbReference>
<dbReference type="InterPro" id="IPR035901">
    <property type="entry name" value="GIY-YIG_endonuc_sf"/>
</dbReference>
<proteinExistence type="predicted"/>
<sequence length="112" mass="12780">MKNIVKRELREKAKNHKTTMGVLSVTNTSNGKQYIQGSLHLEALVNKMKFLLNGGSFTNALLQKDWIDLGSEVFIFEFVVIIPDQNNPYINYRQEISKAEKACIAETISKLY</sequence>
<dbReference type="AlphaFoldDB" id="A0A316WUC7"/>
<reference evidence="1 2" key="1">
    <citation type="submission" date="2018-04" db="EMBL/GenBank/DDBJ databases">
        <title>Draft Genome Sequence of Phosphate-Solubilizing Chryseobacterium sp. ISE14 that is a Biocontrol and Plant Growth-Promoting Rhizobacterium Isolated from Cucumber.</title>
        <authorList>
            <person name="Jeong J.-J."/>
            <person name="Sang M.K."/>
            <person name="Choi I.-G."/>
            <person name="Kim K.D."/>
        </authorList>
    </citation>
    <scope>NUCLEOTIDE SEQUENCE [LARGE SCALE GENOMIC DNA]</scope>
    <source>
        <strain evidence="1 2">ISE14</strain>
    </source>
</reference>
<protein>
    <submittedName>
        <fullName evidence="1">LuxR family transcriptional regulator</fullName>
    </submittedName>
</protein>
<evidence type="ECO:0000313" key="2">
    <source>
        <dbReference type="Proteomes" id="UP000236594"/>
    </source>
</evidence>
<accession>A0A316WUC7</accession>
<dbReference type="Proteomes" id="UP000236594">
    <property type="component" value="Unassembled WGS sequence"/>
</dbReference>
<organism evidence="1 2">
    <name type="scientific">Chryseobacterium phosphatilyticum</name>
    <dbReference type="NCBI Taxonomy" id="475075"/>
    <lineage>
        <taxon>Bacteria</taxon>
        <taxon>Pseudomonadati</taxon>
        <taxon>Bacteroidota</taxon>
        <taxon>Flavobacteriia</taxon>
        <taxon>Flavobacteriales</taxon>
        <taxon>Weeksellaceae</taxon>
        <taxon>Chryseobacterium group</taxon>
        <taxon>Chryseobacterium</taxon>
    </lineage>
</organism>
<comment type="caution">
    <text evidence="1">The sequence shown here is derived from an EMBL/GenBank/DDBJ whole genome shotgun (WGS) entry which is preliminary data.</text>
</comment>
<keyword evidence="2" id="KW-1185">Reference proteome</keyword>
<dbReference type="RefSeq" id="WP_109713946.1">
    <property type="nucleotide sequence ID" value="NZ_PPED02000006.1"/>
</dbReference>
<gene>
    <name evidence="1" type="ORF">C1631_020560</name>
</gene>
<name>A0A316WUC7_9FLAO</name>
<dbReference type="EMBL" id="PPED02000006">
    <property type="protein sequence ID" value="PWN65014.1"/>
    <property type="molecule type" value="Genomic_DNA"/>
</dbReference>